<evidence type="ECO:0000313" key="5">
    <source>
        <dbReference type="Proteomes" id="UP001299970"/>
    </source>
</evidence>
<keyword evidence="4" id="KW-0614">Plasmid</keyword>
<feature type="domain" description="Transcriptional repressor PaaX-like central Cas2-like" evidence="3">
    <location>
        <begin position="104"/>
        <end position="177"/>
    </location>
</feature>
<dbReference type="PANTHER" id="PTHR30319">
    <property type="entry name" value="PHENYLACETIC ACID REGULATOR-RELATED TRANSCRIPTIONAL REPRESSOR"/>
    <property type="match status" value="1"/>
</dbReference>
<dbReference type="PIRSF" id="PIRSF020623">
    <property type="entry name" value="PaaX"/>
    <property type="match status" value="1"/>
</dbReference>
<dbReference type="Proteomes" id="UP001299970">
    <property type="component" value="Unassembled WGS sequence"/>
</dbReference>
<protein>
    <submittedName>
        <fullName evidence="4">PaaX family transcriptional regulator</fullName>
    </submittedName>
</protein>
<dbReference type="Gene3D" id="1.10.10.10">
    <property type="entry name" value="Winged helix-like DNA-binding domain superfamily/Winged helix DNA-binding domain"/>
    <property type="match status" value="1"/>
</dbReference>
<dbReference type="Gene3D" id="1.20.58.1460">
    <property type="match status" value="1"/>
</dbReference>
<accession>A0ABS9T7U7</accession>
<gene>
    <name evidence="4" type="ORF">MMF94_02845</name>
</gene>
<geneLocation type="plasmid" evidence="4">
    <name>unnamed</name>
</geneLocation>
<dbReference type="Pfam" id="PF20803">
    <property type="entry name" value="PaaX_M"/>
    <property type="match status" value="1"/>
</dbReference>
<dbReference type="EMBL" id="JAKXMK010000002">
    <property type="protein sequence ID" value="MCH6164610.1"/>
    <property type="molecule type" value="Genomic_DNA"/>
</dbReference>
<keyword evidence="5" id="KW-1185">Reference proteome</keyword>
<dbReference type="Pfam" id="PF08223">
    <property type="entry name" value="PaaX_C"/>
    <property type="match status" value="1"/>
</dbReference>
<evidence type="ECO:0000259" key="2">
    <source>
        <dbReference type="Pfam" id="PF08223"/>
    </source>
</evidence>
<evidence type="ECO:0000259" key="1">
    <source>
        <dbReference type="Pfam" id="PF07848"/>
    </source>
</evidence>
<feature type="domain" description="Transcriptional repressor PaaX-like N-terminal" evidence="1">
    <location>
        <begin position="17"/>
        <end position="81"/>
    </location>
</feature>
<dbReference type="InterPro" id="IPR011965">
    <property type="entry name" value="PaaX_trns_reg"/>
</dbReference>
<dbReference type="InterPro" id="IPR013225">
    <property type="entry name" value="PaaX_C"/>
</dbReference>
<dbReference type="InterPro" id="IPR048846">
    <property type="entry name" value="PaaX-like_central"/>
</dbReference>
<comment type="caution">
    <text evidence="4">The sequence shown here is derived from an EMBL/GenBank/DDBJ whole genome shotgun (WGS) entry which is preliminary data.</text>
</comment>
<sequence length="281" mass="31164">MTAVDRAPLVGGVLQPRQLIVTLYGLYARDDDGRLSVAALVRLLAGLGVEEPAVRSSISRLKRRGLLAPDRRDGAAGYVLTPAAQQILVDGDARIFGRRRATESDGWVLVVFSVPESEREKRHALRSQLARLGFGTAAPGVWIAPGHLADEVIDVLRRLGLDGYVQLFRGEHLAFGDLPATVREWWDLDGLCDLYAAFLERHGPVRERWSQRRSPDPAAAFADYVRLVTDWRRLPYADPGLPLHLLPPDWNGVRAAELFAELARLLAEPARAHVRELIVGR</sequence>
<dbReference type="RefSeq" id="WP_241034454.1">
    <property type="nucleotide sequence ID" value="NZ_BAAAJF010000034.1"/>
</dbReference>
<dbReference type="InterPro" id="IPR012906">
    <property type="entry name" value="PaaX-like_N"/>
</dbReference>
<dbReference type="Pfam" id="PF07848">
    <property type="entry name" value="PaaX"/>
    <property type="match status" value="1"/>
</dbReference>
<reference evidence="4 5" key="1">
    <citation type="submission" date="2022-03" db="EMBL/GenBank/DDBJ databases">
        <title>Pseudonocardia alaer sp. nov., a novel actinomycete isolated from reed forest soil.</title>
        <authorList>
            <person name="Wang L."/>
        </authorList>
    </citation>
    <scope>NUCLEOTIDE SEQUENCE [LARGE SCALE GENOMIC DNA]</scope>
    <source>
        <strain evidence="4 5">Y-16303</strain>
        <plasmid evidence="4">unnamed</plasmid>
    </source>
</reference>
<dbReference type="InterPro" id="IPR036388">
    <property type="entry name" value="WH-like_DNA-bd_sf"/>
</dbReference>
<evidence type="ECO:0000313" key="4">
    <source>
        <dbReference type="EMBL" id="MCH6164610.1"/>
    </source>
</evidence>
<evidence type="ECO:0000259" key="3">
    <source>
        <dbReference type="Pfam" id="PF20803"/>
    </source>
</evidence>
<name>A0ABS9T7U7_9PSEU</name>
<dbReference type="PANTHER" id="PTHR30319:SF1">
    <property type="entry name" value="TRANSCRIPTIONAL REPRESSOR PAAX"/>
    <property type="match status" value="1"/>
</dbReference>
<organism evidence="4 5">
    <name type="scientific">Pseudonocardia alaniniphila</name>
    <dbReference type="NCBI Taxonomy" id="75291"/>
    <lineage>
        <taxon>Bacteria</taxon>
        <taxon>Bacillati</taxon>
        <taxon>Actinomycetota</taxon>
        <taxon>Actinomycetes</taxon>
        <taxon>Pseudonocardiales</taxon>
        <taxon>Pseudonocardiaceae</taxon>
        <taxon>Pseudonocardia</taxon>
    </lineage>
</organism>
<feature type="domain" description="Transcriptional repressor PaaX-like C-terminal" evidence="2">
    <location>
        <begin position="186"/>
        <end position="275"/>
    </location>
</feature>
<dbReference type="Gene3D" id="3.30.70.2650">
    <property type="match status" value="1"/>
</dbReference>
<proteinExistence type="predicted"/>